<dbReference type="EMBL" id="UFVR01000004">
    <property type="protein sequence ID" value="SUX45091.1"/>
    <property type="molecule type" value="Genomic_DNA"/>
</dbReference>
<accession>A0A381FEX7</accession>
<sequence length="32" mass="3522">MKIIEGFAEVKNSMETIVPVIGYAESPISVRI</sequence>
<protein>
    <submittedName>
        <fullName evidence="1">Uncharacterized protein</fullName>
    </submittedName>
</protein>
<reference evidence="1 2" key="1">
    <citation type="submission" date="2018-06" db="EMBL/GenBank/DDBJ databases">
        <authorList>
            <consortium name="Pathogen Informatics"/>
            <person name="Doyle S."/>
        </authorList>
    </citation>
    <scope>NUCLEOTIDE SEQUENCE [LARGE SCALE GENOMIC DNA]</scope>
    <source>
        <strain evidence="1 2">NCTC13532</strain>
    </source>
</reference>
<proteinExistence type="predicted"/>
<evidence type="ECO:0000313" key="1">
    <source>
        <dbReference type="EMBL" id="SUX45091.1"/>
    </source>
</evidence>
<organism evidence="1 2">
    <name type="scientific">Chryseobacterium indoltheticum</name>
    <dbReference type="NCBI Taxonomy" id="254"/>
    <lineage>
        <taxon>Bacteria</taxon>
        <taxon>Pseudomonadati</taxon>
        <taxon>Bacteroidota</taxon>
        <taxon>Flavobacteriia</taxon>
        <taxon>Flavobacteriales</taxon>
        <taxon>Weeksellaceae</taxon>
        <taxon>Chryseobacterium group</taxon>
        <taxon>Chryseobacterium</taxon>
    </lineage>
</organism>
<dbReference type="AlphaFoldDB" id="A0A381FEX7"/>
<dbReference type="Proteomes" id="UP000254282">
    <property type="component" value="Unassembled WGS sequence"/>
</dbReference>
<gene>
    <name evidence="1" type="ORF">NCTC13532_01125</name>
</gene>
<evidence type="ECO:0000313" key="2">
    <source>
        <dbReference type="Proteomes" id="UP000254282"/>
    </source>
</evidence>
<name>A0A381FEX7_9FLAO</name>